<dbReference type="EMBL" id="QSUZ01000012">
    <property type="protein sequence ID" value="RGN87186.1"/>
    <property type="molecule type" value="Genomic_DNA"/>
</dbReference>
<evidence type="ECO:0000313" key="8">
    <source>
        <dbReference type="Proteomes" id="UP000265808"/>
    </source>
</evidence>
<evidence type="ECO:0000313" key="4">
    <source>
        <dbReference type="EMBL" id="RGQ06381.1"/>
    </source>
</evidence>
<accession>A0A396A173</accession>
<dbReference type="Proteomes" id="UP000293506">
    <property type="component" value="Unassembled WGS sequence"/>
</dbReference>
<feature type="compositionally biased region" description="Low complexity" evidence="1">
    <location>
        <begin position="50"/>
        <end position="61"/>
    </location>
</feature>
<feature type="compositionally biased region" description="Low complexity" evidence="1">
    <location>
        <begin position="249"/>
        <end position="302"/>
    </location>
</feature>
<proteinExistence type="predicted"/>
<keyword evidence="2" id="KW-0812">Transmembrane</keyword>
<evidence type="ECO:0000313" key="9">
    <source>
        <dbReference type="Proteomes" id="UP000283585"/>
    </source>
</evidence>
<dbReference type="Proteomes" id="UP000261105">
    <property type="component" value="Unassembled WGS sequence"/>
</dbReference>
<dbReference type="AlphaFoldDB" id="A0A396A173"/>
<keyword evidence="2" id="KW-1133">Transmembrane helix</keyword>
<dbReference type="EMBL" id="QSHL01000002">
    <property type="protein sequence ID" value="RHC09179.1"/>
    <property type="molecule type" value="Genomic_DNA"/>
</dbReference>
<dbReference type="Proteomes" id="UP000265808">
    <property type="component" value="Unassembled WGS sequence"/>
</dbReference>
<comment type="caution">
    <text evidence="3">The sequence shown here is derived from an EMBL/GenBank/DDBJ whole genome shotgun (WGS) entry which is preliminary data.</text>
</comment>
<evidence type="ECO:0000256" key="2">
    <source>
        <dbReference type="SAM" id="Phobius"/>
    </source>
</evidence>
<name>A0A396A173_9FIRM</name>
<feature type="transmembrane region" description="Helical" evidence="2">
    <location>
        <begin position="20"/>
        <end position="40"/>
    </location>
</feature>
<feature type="region of interest" description="Disordered" evidence="1">
    <location>
        <begin position="235"/>
        <end position="311"/>
    </location>
</feature>
<evidence type="ECO:0000313" key="5">
    <source>
        <dbReference type="EMBL" id="RHC09179.1"/>
    </source>
</evidence>
<evidence type="ECO:0000256" key="1">
    <source>
        <dbReference type="SAM" id="MobiDB-lite"/>
    </source>
</evidence>
<evidence type="ECO:0000313" key="6">
    <source>
        <dbReference type="EMBL" id="RYT64860.1"/>
    </source>
</evidence>
<reference evidence="7 8" key="1">
    <citation type="submission" date="2018-08" db="EMBL/GenBank/DDBJ databases">
        <title>A genome reference for cultivated species of the human gut microbiota.</title>
        <authorList>
            <person name="Zou Y."/>
            <person name="Xue W."/>
            <person name="Luo G."/>
        </authorList>
    </citation>
    <scope>NUCLEOTIDE SEQUENCE [LARGE SCALE GENOMIC DNA]</scope>
    <source>
        <strain evidence="4 9">AF29-2BH</strain>
        <strain evidence="5 8">AM37-4AC</strain>
        <strain evidence="3 7">OM03-6</strain>
    </source>
</reference>
<dbReference type="EMBL" id="QRSS01000004">
    <property type="protein sequence ID" value="RGQ06381.1"/>
    <property type="molecule type" value="Genomic_DNA"/>
</dbReference>
<dbReference type="EMBL" id="RCXQ01000013">
    <property type="protein sequence ID" value="RYT64860.1"/>
    <property type="molecule type" value="Genomic_DNA"/>
</dbReference>
<keyword evidence="2" id="KW-0472">Membrane</keyword>
<sequence>MRGYRDNHIKEDTMRNKRLLAISAIAISASVFMTACSFGGDGKTDKTETVEVTDTPTPEVTQAPTETPVPTIAPNVQSTTYTSADKSIAINLPDATWANKTDETDMLSFESPEQGNILILHGQGEDTMAATVVPSTQDMAVSLEQADGDKVNGTDFEIQEYSANDVNGIGVYSYTTKMLNTDKSNGNLYVVHKVFANDTEYYTIDAGVKTEDALASVKAAVESFQILGDSTLKEAAPQQAPVENTAQTDANTSDAAAQPAADANTGDAAANGSTDAAATDGTANAAATDNSDSSGTATNSGGFTEEQLTNTDETRTLYRNSDGHPFVITPDGNGNWVDSDGNVYNFIDEQDAYDAEGNSYYWHGEAADVYYMPVQ</sequence>
<organism evidence="3 7">
    <name type="scientific">Blautia obeum</name>
    <dbReference type="NCBI Taxonomy" id="40520"/>
    <lineage>
        <taxon>Bacteria</taxon>
        <taxon>Bacillati</taxon>
        <taxon>Bacillota</taxon>
        <taxon>Clostridia</taxon>
        <taxon>Lachnospirales</taxon>
        <taxon>Lachnospiraceae</taxon>
        <taxon>Blautia</taxon>
    </lineage>
</organism>
<dbReference type="Proteomes" id="UP000283585">
    <property type="component" value="Unassembled WGS sequence"/>
</dbReference>
<evidence type="ECO:0000313" key="10">
    <source>
        <dbReference type="Proteomes" id="UP000293506"/>
    </source>
</evidence>
<evidence type="ECO:0000313" key="3">
    <source>
        <dbReference type="EMBL" id="RGN87186.1"/>
    </source>
</evidence>
<protein>
    <submittedName>
        <fullName evidence="3">Uncharacterized protein</fullName>
    </submittedName>
</protein>
<reference evidence="6 10" key="2">
    <citation type="journal article" date="2019" name="Science, e1252229">
        <title>Invertible promoters mediate bacterial phase variation, antibiotic resistance, and host adaptation in the gut.</title>
        <authorList>
            <person name="Jiang X."/>
            <person name="Hall A.B."/>
            <person name="Arthur T.D."/>
            <person name="Plichta D.R."/>
            <person name="Covington C.T."/>
            <person name="Poyet M."/>
            <person name="Crothers J."/>
            <person name="Moses P.L."/>
            <person name="Tolonen A.C."/>
            <person name="Vlamakis H."/>
            <person name="Alm E.J."/>
            <person name="Xavier R.J."/>
        </authorList>
    </citation>
    <scope>NUCLEOTIDE SEQUENCE [LARGE SCALE GENOMIC DNA]</scope>
    <source>
        <strain evidence="10">af_0058</strain>
        <strain evidence="6">Af_0058</strain>
    </source>
</reference>
<gene>
    <name evidence="5" type="ORF">DW859_04145</name>
    <name evidence="4" type="ORF">DWZ12_04120</name>
    <name evidence="3" type="ORF">DXB38_09840</name>
    <name evidence="6" type="ORF">EAI82_12530</name>
</gene>
<feature type="region of interest" description="Disordered" evidence="1">
    <location>
        <begin position="42"/>
        <end position="72"/>
    </location>
</feature>
<evidence type="ECO:0000313" key="7">
    <source>
        <dbReference type="Proteomes" id="UP000261105"/>
    </source>
</evidence>